<sequence length="231" mass="26344">MSVFVLLVLCGTLYILWSWLKPRPLSPPILPGSLPIIGHAHQMFGNRRLITDPDDLGTVANTCLTKSYFYDFAKDFLNNGLITADGTSLGLDAKDQKMIDNDYAEAVDSMLNSYCERSQKLINEVVGNKEDIGKEELTKLVYLEAVIKETLRLYPVVPWIGRNIDINVKLKNYTVQAGSTCFMGIYGLHCHPMWGPDVMEFKPERWLNPATVPNNPKCFFTIWYWKAILYR</sequence>
<dbReference type="GO" id="GO:0005506">
    <property type="term" value="F:iron ion binding"/>
    <property type="evidence" value="ECO:0007669"/>
    <property type="project" value="InterPro"/>
</dbReference>
<evidence type="ECO:0000256" key="2">
    <source>
        <dbReference type="ARBA" id="ARBA00010617"/>
    </source>
</evidence>
<comment type="caution">
    <text evidence="8">The sequence shown here is derived from an EMBL/GenBank/DDBJ whole genome shotgun (WGS) entry which is preliminary data.</text>
</comment>
<evidence type="ECO:0000256" key="4">
    <source>
        <dbReference type="ARBA" id="ARBA00022723"/>
    </source>
</evidence>
<name>A0A922M6G6_SPOEX</name>
<evidence type="ECO:0000256" key="3">
    <source>
        <dbReference type="ARBA" id="ARBA00022617"/>
    </source>
</evidence>
<evidence type="ECO:0000256" key="6">
    <source>
        <dbReference type="ARBA" id="ARBA00023004"/>
    </source>
</evidence>
<organism evidence="8 9">
    <name type="scientific">Spodoptera exigua</name>
    <name type="common">Beet armyworm</name>
    <name type="synonym">Noctua fulgens</name>
    <dbReference type="NCBI Taxonomy" id="7107"/>
    <lineage>
        <taxon>Eukaryota</taxon>
        <taxon>Metazoa</taxon>
        <taxon>Ecdysozoa</taxon>
        <taxon>Arthropoda</taxon>
        <taxon>Hexapoda</taxon>
        <taxon>Insecta</taxon>
        <taxon>Pterygota</taxon>
        <taxon>Neoptera</taxon>
        <taxon>Endopterygota</taxon>
        <taxon>Lepidoptera</taxon>
        <taxon>Glossata</taxon>
        <taxon>Ditrysia</taxon>
        <taxon>Noctuoidea</taxon>
        <taxon>Noctuidae</taxon>
        <taxon>Amphipyrinae</taxon>
        <taxon>Spodoptera</taxon>
    </lineage>
</organism>
<comment type="similarity">
    <text evidence="2">Belongs to the cytochrome P450 family.</text>
</comment>
<keyword evidence="7" id="KW-0503">Monooxygenase</keyword>
<dbReference type="PANTHER" id="PTHR24291:SF201">
    <property type="entry name" value="CYTOCHROME P450, FAMILY 4, SUBFAMILY B, POLYPEPTIDE 7"/>
    <property type="match status" value="1"/>
</dbReference>
<evidence type="ECO:0000313" key="9">
    <source>
        <dbReference type="Proteomes" id="UP000814243"/>
    </source>
</evidence>
<dbReference type="SUPFAM" id="SSF48264">
    <property type="entry name" value="Cytochrome P450"/>
    <property type="match status" value="1"/>
</dbReference>
<dbReference type="EMBL" id="JACEFF010000809">
    <property type="protein sequence ID" value="KAH9630833.1"/>
    <property type="molecule type" value="Genomic_DNA"/>
</dbReference>
<keyword evidence="4" id="KW-0479">Metal-binding</keyword>
<dbReference type="Pfam" id="PF00067">
    <property type="entry name" value="p450"/>
    <property type="match status" value="1"/>
</dbReference>
<evidence type="ECO:0000256" key="7">
    <source>
        <dbReference type="ARBA" id="ARBA00023033"/>
    </source>
</evidence>
<dbReference type="AlphaFoldDB" id="A0A922M6G6"/>
<dbReference type="Gene3D" id="1.10.630.10">
    <property type="entry name" value="Cytochrome P450"/>
    <property type="match status" value="1"/>
</dbReference>
<dbReference type="GO" id="GO:0004497">
    <property type="term" value="F:monooxygenase activity"/>
    <property type="evidence" value="ECO:0007669"/>
    <property type="project" value="UniProtKB-KW"/>
</dbReference>
<comment type="cofactor">
    <cofactor evidence="1">
        <name>heme</name>
        <dbReference type="ChEBI" id="CHEBI:30413"/>
    </cofactor>
</comment>
<keyword evidence="6" id="KW-0408">Iron</keyword>
<evidence type="ECO:0008006" key="10">
    <source>
        <dbReference type="Google" id="ProtNLM"/>
    </source>
</evidence>
<gene>
    <name evidence="8" type="ORF">HF086_009949</name>
</gene>
<keyword evidence="3" id="KW-0349">Heme</keyword>
<dbReference type="GO" id="GO:0020037">
    <property type="term" value="F:heme binding"/>
    <property type="evidence" value="ECO:0007669"/>
    <property type="project" value="InterPro"/>
</dbReference>
<evidence type="ECO:0000256" key="1">
    <source>
        <dbReference type="ARBA" id="ARBA00001971"/>
    </source>
</evidence>
<evidence type="ECO:0000313" key="8">
    <source>
        <dbReference type="EMBL" id="KAH9630833.1"/>
    </source>
</evidence>
<evidence type="ECO:0000256" key="5">
    <source>
        <dbReference type="ARBA" id="ARBA00023002"/>
    </source>
</evidence>
<dbReference type="GO" id="GO:0016705">
    <property type="term" value="F:oxidoreductase activity, acting on paired donors, with incorporation or reduction of molecular oxygen"/>
    <property type="evidence" value="ECO:0007669"/>
    <property type="project" value="InterPro"/>
</dbReference>
<reference evidence="8" key="1">
    <citation type="journal article" date="2021" name="G3 (Bethesda)">
        <title>Genome and transcriptome analysis of the beet armyworm Spodoptera exigua reveals targets for pest control. .</title>
        <authorList>
            <person name="Simon S."/>
            <person name="Breeschoten T."/>
            <person name="Jansen H.J."/>
            <person name="Dirks R.P."/>
            <person name="Schranz M.E."/>
            <person name="Ros V.I.D."/>
        </authorList>
    </citation>
    <scope>NUCLEOTIDE SEQUENCE</scope>
    <source>
        <strain evidence="8">TB_SE_WUR_2020</strain>
    </source>
</reference>
<accession>A0A922M6G6</accession>
<proteinExistence type="inferred from homology"/>
<dbReference type="Proteomes" id="UP000814243">
    <property type="component" value="Unassembled WGS sequence"/>
</dbReference>
<keyword evidence="5" id="KW-0560">Oxidoreductase</keyword>
<dbReference type="InterPro" id="IPR036396">
    <property type="entry name" value="Cyt_P450_sf"/>
</dbReference>
<protein>
    <recommendedName>
        <fullName evidence="10">Cytochrome p450</fullName>
    </recommendedName>
</protein>
<dbReference type="InterPro" id="IPR001128">
    <property type="entry name" value="Cyt_P450"/>
</dbReference>
<dbReference type="InterPro" id="IPR050196">
    <property type="entry name" value="Cytochrome_P450_Monoox"/>
</dbReference>
<dbReference type="PANTHER" id="PTHR24291">
    <property type="entry name" value="CYTOCHROME P450 FAMILY 4"/>
    <property type="match status" value="1"/>
</dbReference>